<dbReference type="GO" id="GO:0016020">
    <property type="term" value="C:membrane"/>
    <property type="evidence" value="ECO:0007669"/>
    <property type="project" value="UniProtKB-SubCell"/>
</dbReference>
<evidence type="ECO:0000256" key="4">
    <source>
        <dbReference type="ARBA" id="ARBA00023136"/>
    </source>
</evidence>
<feature type="transmembrane region" description="Helical" evidence="5">
    <location>
        <begin position="290"/>
        <end position="315"/>
    </location>
</feature>
<comment type="caution">
    <text evidence="6">The sequence shown here is derived from an EMBL/GenBank/DDBJ whole genome shotgun (WGS) entry which is preliminary data.</text>
</comment>
<comment type="subcellular location">
    <subcellularLocation>
        <location evidence="1">Membrane</location>
        <topology evidence="1">Multi-pass membrane protein</topology>
    </subcellularLocation>
</comment>
<dbReference type="Proteomes" id="UP000295431">
    <property type="component" value="Unassembled WGS sequence"/>
</dbReference>
<protein>
    <submittedName>
        <fullName evidence="6">MFS transporter</fullName>
    </submittedName>
</protein>
<dbReference type="InterPro" id="IPR036259">
    <property type="entry name" value="MFS_trans_sf"/>
</dbReference>
<evidence type="ECO:0000256" key="2">
    <source>
        <dbReference type="ARBA" id="ARBA00022692"/>
    </source>
</evidence>
<dbReference type="InterPro" id="IPR011701">
    <property type="entry name" value="MFS"/>
</dbReference>
<feature type="transmembrane region" description="Helical" evidence="5">
    <location>
        <begin position="133"/>
        <end position="152"/>
    </location>
</feature>
<organism evidence="6 7">
    <name type="scientific">Actinomadura bangladeshensis</name>
    <dbReference type="NCBI Taxonomy" id="453573"/>
    <lineage>
        <taxon>Bacteria</taxon>
        <taxon>Bacillati</taxon>
        <taxon>Actinomycetota</taxon>
        <taxon>Actinomycetes</taxon>
        <taxon>Streptosporangiales</taxon>
        <taxon>Thermomonosporaceae</taxon>
        <taxon>Actinomadura</taxon>
    </lineage>
</organism>
<gene>
    <name evidence="6" type="ORF">E1284_24415</name>
</gene>
<dbReference type="RefSeq" id="WP_131942468.1">
    <property type="nucleotide sequence ID" value="NZ_BAAAMX010000019.1"/>
</dbReference>
<feature type="transmembrane region" description="Helical" evidence="5">
    <location>
        <begin position="158"/>
        <end position="180"/>
    </location>
</feature>
<dbReference type="Gene3D" id="1.20.1250.20">
    <property type="entry name" value="MFS general substrate transporter like domains"/>
    <property type="match status" value="2"/>
</dbReference>
<keyword evidence="4 5" id="KW-0472">Membrane</keyword>
<feature type="transmembrane region" description="Helical" evidence="5">
    <location>
        <begin position="233"/>
        <end position="253"/>
    </location>
</feature>
<keyword evidence="2 5" id="KW-0812">Transmembrane</keyword>
<dbReference type="SUPFAM" id="SSF103473">
    <property type="entry name" value="MFS general substrate transporter"/>
    <property type="match status" value="1"/>
</dbReference>
<evidence type="ECO:0000256" key="3">
    <source>
        <dbReference type="ARBA" id="ARBA00022989"/>
    </source>
</evidence>
<evidence type="ECO:0000256" key="1">
    <source>
        <dbReference type="ARBA" id="ARBA00004141"/>
    </source>
</evidence>
<dbReference type="PANTHER" id="PTHR23514:SF13">
    <property type="entry name" value="INNER MEMBRANE PROTEIN YBJJ"/>
    <property type="match status" value="1"/>
</dbReference>
<evidence type="ECO:0000256" key="5">
    <source>
        <dbReference type="SAM" id="Phobius"/>
    </source>
</evidence>
<accession>A0A4R4NXP1</accession>
<sequence>MTSPHRAIAAVFAVHGAVAGTLATRLPWIQDRLDLSPTVLGLALLCPSVGAFTAMPTASRVAHRIGERRTVRLLIAAWCAALALPALAPAPGWLFAAMLLFGATAGMSDVVMNAHGVAVERAVGRPVMSGLHGLWCVGSLAAGGAGIAAAHARIDARLHLGLVAVVLLAAGLLAGRWLLADRPAEGVPAPRRFALPTRAVAAIGAVGFCGTFAEGASTDWSAVYLTEVTHAGPGLAAAAFTLFMSCMAVTRLAGDRIVRRFGPAAVTRCGGSVAVAGGILVVAARAPWAAIAGFALVGIGIATVVPLVFAAAAGVGATPGEGVAGVATITYLSGLTAPAVTGWTAGALSYRAAFAMITCVVAVMTLSAGALRPRAAGRGAPAPEPAAKALR</sequence>
<feature type="transmembrane region" description="Helical" evidence="5">
    <location>
        <begin position="265"/>
        <end position="284"/>
    </location>
</feature>
<keyword evidence="3 5" id="KW-1133">Transmembrane helix</keyword>
<evidence type="ECO:0000313" key="7">
    <source>
        <dbReference type="Proteomes" id="UP000295431"/>
    </source>
</evidence>
<feature type="transmembrane region" description="Helical" evidence="5">
    <location>
        <begin position="39"/>
        <end position="58"/>
    </location>
</feature>
<keyword evidence="7" id="KW-1185">Reference proteome</keyword>
<dbReference type="CDD" id="cd17393">
    <property type="entry name" value="MFS_MosC_like"/>
    <property type="match status" value="1"/>
</dbReference>
<feature type="transmembrane region" description="Helical" evidence="5">
    <location>
        <begin position="352"/>
        <end position="371"/>
    </location>
</feature>
<proteinExistence type="predicted"/>
<evidence type="ECO:0000313" key="6">
    <source>
        <dbReference type="EMBL" id="TDC12252.1"/>
    </source>
</evidence>
<name>A0A4R4NXP1_9ACTN</name>
<dbReference type="OrthoDB" id="151222at2"/>
<reference evidence="6 7" key="1">
    <citation type="submission" date="2019-03" db="EMBL/GenBank/DDBJ databases">
        <title>Draft genome sequences of novel Actinobacteria.</title>
        <authorList>
            <person name="Sahin N."/>
            <person name="Ay H."/>
            <person name="Saygin H."/>
        </authorList>
    </citation>
    <scope>NUCLEOTIDE SEQUENCE [LARGE SCALE GENOMIC DNA]</scope>
    <source>
        <strain evidence="6 7">DSM 45347</strain>
    </source>
</reference>
<feature type="transmembrane region" description="Helical" evidence="5">
    <location>
        <begin position="70"/>
        <end position="87"/>
    </location>
</feature>
<dbReference type="AlphaFoldDB" id="A0A4R4NXP1"/>
<dbReference type="PANTHER" id="PTHR23514">
    <property type="entry name" value="BYPASS OF STOP CODON PROTEIN 6"/>
    <property type="match status" value="1"/>
</dbReference>
<feature type="transmembrane region" description="Helical" evidence="5">
    <location>
        <begin position="322"/>
        <end position="340"/>
    </location>
</feature>
<dbReference type="InterPro" id="IPR051788">
    <property type="entry name" value="MFS_Transporter"/>
</dbReference>
<dbReference type="EMBL" id="SMJW01000137">
    <property type="protein sequence ID" value="TDC12252.1"/>
    <property type="molecule type" value="Genomic_DNA"/>
</dbReference>
<dbReference type="GO" id="GO:0022857">
    <property type="term" value="F:transmembrane transporter activity"/>
    <property type="evidence" value="ECO:0007669"/>
    <property type="project" value="InterPro"/>
</dbReference>
<dbReference type="Pfam" id="PF07690">
    <property type="entry name" value="MFS_1"/>
    <property type="match status" value="1"/>
</dbReference>